<evidence type="ECO:0000313" key="2">
    <source>
        <dbReference type="Proteomes" id="UP000814176"/>
    </source>
</evidence>
<keyword evidence="2" id="KW-1185">Reference proteome</keyword>
<name>A0ABQ8K7C8_9APHY</name>
<reference evidence="1 2" key="1">
    <citation type="journal article" date="2021" name="Environ. Microbiol.">
        <title>Gene family expansions and transcriptome signatures uncover fungal adaptations to wood decay.</title>
        <authorList>
            <person name="Hage H."/>
            <person name="Miyauchi S."/>
            <person name="Viragh M."/>
            <person name="Drula E."/>
            <person name="Min B."/>
            <person name="Chaduli D."/>
            <person name="Navarro D."/>
            <person name="Favel A."/>
            <person name="Norest M."/>
            <person name="Lesage-Meessen L."/>
            <person name="Balint B."/>
            <person name="Merenyi Z."/>
            <person name="de Eugenio L."/>
            <person name="Morin E."/>
            <person name="Martinez A.T."/>
            <person name="Baldrian P."/>
            <person name="Stursova M."/>
            <person name="Martinez M.J."/>
            <person name="Novotny C."/>
            <person name="Magnuson J.K."/>
            <person name="Spatafora J.W."/>
            <person name="Maurice S."/>
            <person name="Pangilinan J."/>
            <person name="Andreopoulos W."/>
            <person name="LaButti K."/>
            <person name="Hundley H."/>
            <person name="Na H."/>
            <person name="Kuo A."/>
            <person name="Barry K."/>
            <person name="Lipzen A."/>
            <person name="Henrissat B."/>
            <person name="Riley R."/>
            <person name="Ahrendt S."/>
            <person name="Nagy L.G."/>
            <person name="Grigoriev I.V."/>
            <person name="Martin F."/>
            <person name="Rosso M.N."/>
        </authorList>
    </citation>
    <scope>NUCLEOTIDE SEQUENCE [LARGE SCALE GENOMIC DNA]</scope>
    <source>
        <strain evidence="1 2">CIRM-BRFM 1785</strain>
    </source>
</reference>
<dbReference type="EMBL" id="JADCUA010000020">
    <property type="protein sequence ID" value="KAH9832954.1"/>
    <property type="molecule type" value="Genomic_DNA"/>
</dbReference>
<protein>
    <submittedName>
        <fullName evidence="1">Uncharacterized protein</fullName>
    </submittedName>
</protein>
<comment type="caution">
    <text evidence="1">The sequence shown here is derived from an EMBL/GenBank/DDBJ whole genome shotgun (WGS) entry which is preliminary data.</text>
</comment>
<organism evidence="1 2">
    <name type="scientific">Rhodofomes roseus</name>
    <dbReference type="NCBI Taxonomy" id="34475"/>
    <lineage>
        <taxon>Eukaryota</taxon>
        <taxon>Fungi</taxon>
        <taxon>Dikarya</taxon>
        <taxon>Basidiomycota</taxon>
        <taxon>Agaricomycotina</taxon>
        <taxon>Agaricomycetes</taxon>
        <taxon>Polyporales</taxon>
        <taxon>Rhodofomes</taxon>
    </lineage>
</organism>
<proteinExistence type="predicted"/>
<dbReference type="RefSeq" id="XP_047775720.1">
    <property type="nucleotide sequence ID" value="XM_047917267.1"/>
</dbReference>
<sequence length="268" mass="29608">MFVCGRRVHTAAELLPQLAPVARVNEERVCSLASRTPAGVFLCLPTSRTVTKLMRVARIGCARSERGGLRHVWTEDRGTYRGACGGKTGERSRPPSEVRSIMEAPAIVDRPASALRAGEWGPDRPAHAGLGAHGPSACFAKAAAKAYCRSHERVPWRTVGRRPVPRRALPWPGLRRASCITRRSSYRCRWSLDQRIGYCRHWGVPLPRLSWPMGTCLAPVVAVSGRLSAGRSGYPRRSQMSPYRPPWAGLRAQRLCDGPPWNMLARMG</sequence>
<gene>
    <name evidence="1" type="ORF">C8Q71DRAFT_245789</name>
</gene>
<evidence type="ECO:0000313" key="1">
    <source>
        <dbReference type="EMBL" id="KAH9832954.1"/>
    </source>
</evidence>
<dbReference type="Proteomes" id="UP000814176">
    <property type="component" value="Unassembled WGS sequence"/>
</dbReference>
<accession>A0ABQ8K7C8</accession>
<dbReference type="GeneID" id="71997999"/>